<sequence>MTFPYAKVLVLGATSGIGRALADSFIAHGSKVVAVGRRQSLLDDFVSQHGQDKAFAHSFDVSRVADIPSFAKSITADHPDIDCVLLNAGIQRVLDFSKPETVDIDLVQEEISVNYVSIVALTKAFLPFLLAKDGPSTLMYTSSGLAFVPLARVPNYCASKAAMHHFILCLRQQLSESPIKIVELFPPLVQSELHDDQPGVENPRSWGMPVDLYVKKTIEGLAEGKEDVPVGTSVSSYDAVEGARAVAQQALVDAVKAQTRQS</sequence>
<dbReference type="InterPro" id="IPR036291">
    <property type="entry name" value="NAD(P)-bd_dom_sf"/>
</dbReference>
<dbReference type="GeneID" id="54298998"/>
<dbReference type="InterPro" id="IPR020904">
    <property type="entry name" value="Sc_DH/Rdtase_CS"/>
</dbReference>
<evidence type="ECO:0000256" key="1">
    <source>
        <dbReference type="ARBA" id="ARBA00006484"/>
    </source>
</evidence>
<keyword evidence="2" id="KW-0521">NADP</keyword>
<reference evidence="4" key="1">
    <citation type="journal article" date="2020" name="Stud. Mycol.">
        <title>101 Dothideomycetes genomes: a test case for predicting lifestyles and emergence of pathogens.</title>
        <authorList>
            <person name="Haridas S."/>
            <person name="Albert R."/>
            <person name="Binder M."/>
            <person name="Bloem J."/>
            <person name="Labutti K."/>
            <person name="Salamov A."/>
            <person name="Andreopoulos B."/>
            <person name="Baker S."/>
            <person name="Barry K."/>
            <person name="Bills G."/>
            <person name="Bluhm B."/>
            <person name="Cannon C."/>
            <person name="Castanera R."/>
            <person name="Culley D."/>
            <person name="Daum C."/>
            <person name="Ezra D."/>
            <person name="Gonzalez J."/>
            <person name="Henrissat B."/>
            <person name="Kuo A."/>
            <person name="Liang C."/>
            <person name="Lipzen A."/>
            <person name="Lutzoni F."/>
            <person name="Magnuson J."/>
            <person name="Mondo S."/>
            <person name="Nolan M."/>
            <person name="Ohm R."/>
            <person name="Pangilinan J."/>
            <person name="Park H.-J."/>
            <person name="Ramirez L."/>
            <person name="Alfaro M."/>
            <person name="Sun H."/>
            <person name="Tritt A."/>
            <person name="Yoshinaga Y."/>
            <person name="Zwiers L.-H."/>
            <person name="Turgeon B."/>
            <person name="Goodwin S."/>
            <person name="Spatafora J."/>
            <person name="Crous P."/>
            <person name="Grigoriev I."/>
        </authorList>
    </citation>
    <scope>NUCLEOTIDE SEQUENCE</scope>
    <source>
        <strain evidence="4">CBS 121167</strain>
    </source>
</reference>
<evidence type="ECO:0000313" key="5">
    <source>
        <dbReference type="Proteomes" id="UP000799438"/>
    </source>
</evidence>
<dbReference type="RefSeq" id="XP_033391315.1">
    <property type="nucleotide sequence ID" value="XM_033541502.1"/>
</dbReference>
<dbReference type="InterPro" id="IPR002347">
    <property type="entry name" value="SDR_fam"/>
</dbReference>
<organism evidence="4 5">
    <name type="scientific">Aplosporella prunicola CBS 121167</name>
    <dbReference type="NCBI Taxonomy" id="1176127"/>
    <lineage>
        <taxon>Eukaryota</taxon>
        <taxon>Fungi</taxon>
        <taxon>Dikarya</taxon>
        <taxon>Ascomycota</taxon>
        <taxon>Pezizomycotina</taxon>
        <taxon>Dothideomycetes</taxon>
        <taxon>Dothideomycetes incertae sedis</taxon>
        <taxon>Botryosphaeriales</taxon>
        <taxon>Aplosporellaceae</taxon>
        <taxon>Aplosporella</taxon>
    </lineage>
</organism>
<proteinExistence type="inferred from homology"/>
<dbReference type="PANTHER" id="PTHR43669">
    <property type="entry name" value="5-KETO-D-GLUCONATE 5-REDUCTASE"/>
    <property type="match status" value="1"/>
</dbReference>
<dbReference type="Gene3D" id="3.40.50.720">
    <property type="entry name" value="NAD(P)-binding Rossmann-like Domain"/>
    <property type="match status" value="1"/>
</dbReference>
<gene>
    <name evidence="4" type="ORF">K452DRAFT_293106</name>
</gene>
<evidence type="ECO:0000256" key="2">
    <source>
        <dbReference type="ARBA" id="ARBA00022857"/>
    </source>
</evidence>
<dbReference type="SUPFAM" id="SSF51735">
    <property type="entry name" value="NAD(P)-binding Rossmann-fold domains"/>
    <property type="match status" value="1"/>
</dbReference>
<dbReference type="PROSITE" id="PS00061">
    <property type="entry name" value="ADH_SHORT"/>
    <property type="match status" value="1"/>
</dbReference>
<dbReference type="AlphaFoldDB" id="A0A6A6AXU9"/>
<dbReference type="Proteomes" id="UP000799438">
    <property type="component" value="Unassembled WGS sequence"/>
</dbReference>
<keyword evidence="3" id="KW-0560">Oxidoreductase</keyword>
<comment type="similarity">
    <text evidence="1">Belongs to the short-chain dehydrogenases/reductases (SDR) family.</text>
</comment>
<dbReference type="Pfam" id="PF00106">
    <property type="entry name" value="adh_short"/>
    <property type="match status" value="1"/>
</dbReference>
<evidence type="ECO:0000256" key="3">
    <source>
        <dbReference type="ARBA" id="ARBA00023002"/>
    </source>
</evidence>
<accession>A0A6A6AXU9</accession>
<name>A0A6A6AXU9_9PEZI</name>
<dbReference type="OrthoDB" id="37659at2759"/>
<keyword evidence="5" id="KW-1185">Reference proteome</keyword>
<dbReference type="PRINTS" id="PR00081">
    <property type="entry name" value="GDHRDH"/>
</dbReference>
<protein>
    <submittedName>
        <fullName evidence="4">Uncharacterized protein</fullName>
    </submittedName>
</protein>
<dbReference type="EMBL" id="ML995567">
    <property type="protein sequence ID" value="KAF2135597.1"/>
    <property type="molecule type" value="Genomic_DNA"/>
</dbReference>
<evidence type="ECO:0000313" key="4">
    <source>
        <dbReference type="EMBL" id="KAF2135597.1"/>
    </source>
</evidence>
<dbReference type="GO" id="GO:0016491">
    <property type="term" value="F:oxidoreductase activity"/>
    <property type="evidence" value="ECO:0007669"/>
    <property type="project" value="UniProtKB-KW"/>
</dbReference>
<dbReference type="PANTHER" id="PTHR43669:SF11">
    <property type="entry name" value="SHORT-CHAIN DEHYDROGENASE_OXIDOREDUCTASE"/>
    <property type="match status" value="1"/>
</dbReference>